<reference evidence="1" key="1">
    <citation type="submission" date="2022-03" db="EMBL/GenBank/DDBJ databases">
        <authorList>
            <person name="Lindestad O."/>
        </authorList>
    </citation>
    <scope>NUCLEOTIDE SEQUENCE</scope>
</reference>
<protein>
    <submittedName>
        <fullName evidence="1">Jg21876 protein</fullName>
    </submittedName>
</protein>
<dbReference type="InterPro" id="IPR036691">
    <property type="entry name" value="Endo/exonu/phosph_ase_sf"/>
</dbReference>
<dbReference type="SUPFAM" id="SSF56219">
    <property type="entry name" value="DNase I-like"/>
    <property type="match status" value="1"/>
</dbReference>
<accession>A0A8S4RW48</accession>
<evidence type="ECO:0000313" key="1">
    <source>
        <dbReference type="EMBL" id="CAH2242027.1"/>
    </source>
</evidence>
<comment type="caution">
    <text evidence="1">The sequence shown here is derived from an EMBL/GenBank/DDBJ whole genome shotgun (WGS) entry which is preliminary data.</text>
</comment>
<keyword evidence="2" id="KW-1185">Reference proteome</keyword>
<sequence length="167" mass="18710">MDPGRFKRNVRLQAACYVCTKLYQNIMFCGLAEQGNGKPLHYVPKREMVDRDSMVILSDDPANARRHLPGIGGVKYATGHVGVTHQAPHGNYAPGADSSDKILARHPQRIGTWNVRGLNQYGKLQIIEREMKRKGIHLLGLSETKWKKSGHFVSDLGNKIYFSGPEK</sequence>
<dbReference type="Proteomes" id="UP000838756">
    <property type="component" value="Unassembled WGS sequence"/>
</dbReference>
<dbReference type="OrthoDB" id="414666at2759"/>
<evidence type="ECO:0000313" key="2">
    <source>
        <dbReference type="Proteomes" id="UP000838756"/>
    </source>
</evidence>
<organism evidence="1 2">
    <name type="scientific">Pararge aegeria aegeria</name>
    <dbReference type="NCBI Taxonomy" id="348720"/>
    <lineage>
        <taxon>Eukaryota</taxon>
        <taxon>Metazoa</taxon>
        <taxon>Ecdysozoa</taxon>
        <taxon>Arthropoda</taxon>
        <taxon>Hexapoda</taxon>
        <taxon>Insecta</taxon>
        <taxon>Pterygota</taxon>
        <taxon>Neoptera</taxon>
        <taxon>Endopterygota</taxon>
        <taxon>Lepidoptera</taxon>
        <taxon>Glossata</taxon>
        <taxon>Ditrysia</taxon>
        <taxon>Papilionoidea</taxon>
        <taxon>Nymphalidae</taxon>
        <taxon>Satyrinae</taxon>
        <taxon>Satyrini</taxon>
        <taxon>Parargina</taxon>
        <taxon>Pararge</taxon>
    </lineage>
</organism>
<gene>
    <name evidence="1" type="primary">jg21876</name>
    <name evidence="1" type="ORF">PAEG_LOCUS18385</name>
</gene>
<dbReference type="Gene3D" id="3.60.10.10">
    <property type="entry name" value="Endonuclease/exonuclease/phosphatase"/>
    <property type="match status" value="1"/>
</dbReference>
<name>A0A8S4RW48_9NEOP</name>
<dbReference type="AlphaFoldDB" id="A0A8S4RW48"/>
<dbReference type="EMBL" id="CAKXAJ010025604">
    <property type="protein sequence ID" value="CAH2242027.1"/>
    <property type="molecule type" value="Genomic_DNA"/>
</dbReference>
<proteinExistence type="predicted"/>